<dbReference type="RefSeq" id="WP_128779008.1">
    <property type="nucleotide sequence ID" value="NZ_RYFI01000022.1"/>
</dbReference>
<protein>
    <recommendedName>
        <fullName evidence="2">Terminase large subunit-like ATPase domain-containing protein</fullName>
    </recommendedName>
</protein>
<dbReference type="Pfam" id="PF03354">
    <property type="entry name" value="TerL_ATPase"/>
    <property type="match status" value="1"/>
</dbReference>
<dbReference type="InterPro" id="IPR046461">
    <property type="entry name" value="TerL_ATPase"/>
</dbReference>
<dbReference type="AlphaFoldDB" id="A0A4V1KI28"/>
<name>A0A4V1KI28_9HYPH</name>
<gene>
    <name evidence="3" type="ORF">EK403_18830</name>
</gene>
<comment type="caution">
    <text evidence="3">The sequence shown here is derived from an EMBL/GenBank/DDBJ whole genome shotgun (WGS) entry which is preliminary data.</text>
</comment>
<feature type="domain" description="Terminase large subunit-like ATPase" evidence="2">
    <location>
        <begin position="44"/>
        <end position="217"/>
    </location>
</feature>
<dbReference type="EMBL" id="RYFI01000022">
    <property type="protein sequence ID" value="RXF69242.1"/>
    <property type="molecule type" value="Genomic_DNA"/>
</dbReference>
<sequence>MARRPDWLFDGSPIDDPLGHGERAVQFLRGLRHAATGGPFQLDPWMERLVRMIYGPRWHDGTRRYRMVDIMLPRGSHKTGLGAGLSMLHTIGWEKLPLGQVALAACNREQARIAFNECMGFVVADPRLGRHVSIRDSRHEITHRTARSTLKAISADAATANGKTSSFVLFDEIHAWKDRRLYDTLRTGLNKVPGSLGIVISQAGVGTKNLAADVFGHARRFSSGACEAGGSKSRRRFAAAAWCAASPRIKLLGPSSSGPRPRSPRPVDRRRRLVRRRVDGLAGRADVRAHMVISSGDPP</sequence>
<reference evidence="3 4" key="1">
    <citation type="submission" date="2018-12" db="EMBL/GenBank/DDBJ databases">
        <title>bacterium Hansschlegelia zhihuaiae S113.</title>
        <authorList>
            <person name="He J."/>
        </authorList>
    </citation>
    <scope>NUCLEOTIDE SEQUENCE [LARGE SCALE GENOMIC DNA]</scope>
    <source>
        <strain evidence="3 4">S 113</strain>
    </source>
</reference>
<dbReference type="PANTHER" id="PTHR41287">
    <property type="match status" value="1"/>
</dbReference>
<evidence type="ECO:0000256" key="1">
    <source>
        <dbReference type="SAM" id="MobiDB-lite"/>
    </source>
</evidence>
<evidence type="ECO:0000313" key="3">
    <source>
        <dbReference type="EMBL" id="RXF69242.1"/>
    </source>
</evidence>
<dbReference type="PANTHER" id="PTHR41287:SF1">
    <property type="entry name" value="PROTEIN YMFN"/>
    <property type="match status" value="1"/>
</dbReference>
<dbReference type="OrthoDB" id="9760250at2"/>
<accession>A0A4V1KI28</accession>
<keyword evidence="4" id="KW-1185">Reference proteome</keyword>
<evidence type="ECO:0000259" key="2">
    <source>
        <dbReference type="Pfam" id="PF03354"/>
    </source>
</evidence>
<feature type="region of interest" description="Disordered" evidence="1">
    <location>
        <begin position="252"/>
        <end position="275"/>
    </location>
</feature>
<dbReference type="InterPro" id="IPR027417">
    <property type="entry name" value="P-loop_NTPase"/>
</dbReference>
<dbReference type="InterPro" id="IPR005021">
    <property type="entry name" value="Terminase_largesu-like"/>
</dbReference>
<dbReference type="Gene3D" id="3.40.50.300">
    <property type="entry name" value="P-loop containing nucleotide triphosphate hydrolases"/>
    <property type="match status" value="1"/>
</dbReference>
<dbReference type="Proteomes" id="UP000289708">
    <property type="component" value="Unassembled WGS sequence"/>
</dbReference>
<organism evidence="3 4">
    <name type="scientific">Hansschlegelia zhihuaiae</name>
    <dbReference type="NCBI Taxonomy" id="405005"/>
    <lineage>
        <taxon>Bacteria</taxon>
        <taxon>Pseudomonadati</taxon>
        <taxon>Pseudomonadota</taxon>
        <taxon>Alphaproteobacteria</taxon>
        <taxon>Hyphomicrobiales</taxon>
        <taxon>Methylopilaceae</taxon>
        <taxon>Hansschlegelia</taxon>
    </lineage>
</organism>
<evidence type="ECO:0000313" key="4">
    <source>
        <dbReference type="Proteomes" id="UP000289708"/>
    </source>
</evidence>
<proteinExistence type="predicted"/>